<reference evidence="3" key="1">
    <citation type="journal article" date="2019" name="Int. J. Syst. Evol. Microbiol.">
        <title>The Global Catalogue of Microorganisms (GCM) 10K type strain sequencing project: providing services to taxonomists for standard genome sequencing and annotation.</title>
        <authorList>
            <consortium name="The Broad Institute Genomics Platform"/>
            <consortium name="The Broad Institute Genome Sequencing Center for Infectious Disease"/>
            <person name="Wu L."/>
            <person name="Ma J."/>
        </authorList>
    </citation>
    <scope>NUCLEOTIDE SEQUENCE [LARGE SCALE GENOMIC DNA]</scope>
    <source>
        <strain evidence="3">CGMCC 1.16275</strain>
    </source>
</reference>
<evidence type="ECO:0000313" key="3">
    <source>
        <dbReference type="Proteomes" id="UP001596456"/>
    </source>
</evidence>
<dbReference type="RefSeq" id="WP_377358876.1">
    <property type="nucleotide sequence ID" value="NZ_JBHTCM010000010.1"/>
</dbReference>
<gene>
    <name evidence="2" type="ORF">ACFQPS_10830</name>
</gene>
<keyword evidence="3" id="KW-1185">Reference proteome</keyword>
<evidence type="ECO:0000313" key="2">
    <source>
        <dbReference type="EMBL" id="MFC7333658.1"/>
    </source>
</evidence>
<proteinExistence type="predicted"/>
<evidence type="ECO:0000256" key="1">
    <source>
        <dbReference type="SAM" id="MobiDB-lite"/>
    </source>
</evidence>
<name>A0ABW2KWZ2_9PROT</name>
<sequence length="93" mass="9781">MATITAFAAAIPTPTPVATRARTLRSRLARRRATAATRPARMAAPPRLVQTEPVSAGRPAGLMARIGDWVPGVEVLPVLAVAVVQIACLVQIF</sequence>
<protein>
    <submittedName>
        <fullName evidence="2">Uncharacterized protein</fullName>
    </submittedName>
</protein>
<dbReference type="Proteomes" id="UP001596456">
    <property type="component" value="Unassembled WGS sequence"/>
</dbReference>
<feature type="compositionally biased region" description="Low complexity" evidence="1">
    <location>
        <begin position="34"/>
        <end position="48"/>
    </location>
</feature>
<feature type="region of interest" description="Disordered" evidence="1">
    <location>
        <begin position="29"/>
        <end position="52"/>
    </location>
</feature>
<dbReference type="EMBL" id="JBHTCM010000010">
    <property type="protein sequence ID" value="MFC7333658.1"/>
    <property type="molecule type" value="Genomic_DNA"/>
</dbReference>
<comment type="caution">
    <text evidence="2">The sequence shown here is derived from an EMBL/GenBank/DDBJ whole genome shotgun (WGS) entry which is preliminary data.</text>
</comment>
<accession>A0ABW2KWZ2</accession>
<organism evidence="2 3">
    <name type="scientific">Rhodocista pekingensis</name>
    <dbReference type="NCBI Taxonomy" id="201185"/>
    <lineage>
        <taxon>Bacteria</taxon>
        <taxon>Pseudomonadati</taxon>
        <taxon>Pseudomonadota</taxon>
        <taxon>Alphaproteobacteria</taxon>
        <taxon>Rhodospirillales</taxon>
        <taxon>Azospirillaceae</taxon>
        <taxon>Rhodocista</taxon>
    </lineage>
</organism>